<evidence type="ECO:0000313" key="3">
    <source>
        <dbReference type="Proteomes" id="UP000034883"/>
    </source>
</evidence>
<evidence type="ECO:0000256" key="1">
    <source>
        <dbReference type="SAM" id="MobiDB-lite"/>
    </source>
</evidence>
<dbReference type="EMBL" id="CP011125">
    <property type="protein sequence ID" value="AKF10325.1"/>
    <property type="molecule type" value="Genomic_DNA"/>
</dbReference>
<dbReference type="Proteomes" id="UP000034883">
    <property type="component" value="Chromosome"/>
</dbReference>
<name>A0A0F6W8P7_9BACT</name>
<dbReference type="KEGG" id="samy:DB32_007474"/>
<reference evidence="2 3" key="1">
    <citation type="submission" date="2015-03" db="EMBL/GenBank/DDBJ databases">
        <title>Genome assembly of Sandaracinus amylolyticus DSM 53668.</title>
        <authorList>
            <person name="Sharma G."/>
            <person name="Subramanian S."/>
        </authorList>
    </citation>
    <scope>NUCLEOTIDE SEQUENCE [LARGE SCALE GENOMIC DNA]</scope>
    <source>
        <strain evidence="2 3">DSM 53668</strain>
    </source>
</reference>
<protein>
    <submittedName>
        <fullName evidence="2">Uncharacterized protein</fullName>
    </submittedName>
</protein>
<keyword evidence="3" id="KW-1185">Reference proteome</keyword>
<feature type="region of interest" description="Disordered" evidence="1">
    <location>
        <begin position="1"/>
        <end position="20"/>
    </location>
</feature>
<sequence>MADEARSTVESNEWSGRDSGVFEQARPDRARVLLCVLGIPDRATERVVSRALDRLPWTESSRDLVERLMRSEDGEARARALVAKARGEGASVVAEVLREIARRTEHGAPVDPEEARLIGVALGAADRKRAIDIVRAQILRARSADHREMWKRVAVGVAKG</sequence>
<accession>A0A0F6W8P7</accession>
<dbReference type="AlphaFoldDB" id="A0A0F6W8P7"/>
<organism evidence="2 3">
    <name type="scientific">Sandaracinus amylolyticus</name>
    <dbReference type="NCBI Taxonomy" id="927083"/>
    <lineage>
        <taxon>Bacteria</taxon>
        <taxon>Pseudomonadati</taxon>
        <taxon>Myxococcota</taxon>
        <taxon>Polyangia</taxon>
        <taxon>Polyangiales</taxon>
        <taxon>Sandaracinaceae</taxon>
        <taxon>Sandaracinus</taxon>
    </lineage>
</organism>
<proteinExistence type="predicted"/>
<dbReference type="RefSeq" id="WP_053237298.1">
    <property type="nucleotide sequence ID" value="NZ_CP011125.1"/>
</dbReference>
<evidence type="ECO:0000313" key="2">
    <source>
        <dbReference type="EMBL" id="AKF10325.1"/>
    </source>
</evidence>
<gene>
    <name evidence="2" type="ORF">DB32_007474</name>
</gene>